<reference evidence="3" key="1">
    <citation type="journal article" date="2019" name="Int. J. Syst. Evol. Microbiol.">
        <title>The Global Catalogue of Microorganisms (GCM) 10K type strain sequencing project: providing services to taxonomists for standard genome sequencing and annotation.</title>
        <authorList>
            <consortium name="The Broad Institute Genomics Platform"/>
            <consortium name="The Broad Institute Genome Sequencing Center for Infectious Disease"/>
            <person name="Wu L."/>
            <person name="Ma J."/>
        </authorList>
    </citation>
    <scope>NUCLEOTIDE SEQUENCE [LARGE SCALE GENOMIC DNA]</scope>
    <source>
        <strain evidence="3">SHR3</strain>
    </source>
</reference>
<dbReference type="EMBL" id="JBHSOG010000050">
    <property type="protein sequence ID" value="MFC5770432.1"/>
    <property type="molecule type" value="Genomic_DNA"/>
</dbReference>
<organism evidence="2 3">
    <name type="scientific">Thauera sinica</name>
    <dbReference type="NCBI Taxonomy" id="2665146"/>
    <lineage>
        <taxon>Bacteria</taxon>
        <taxon>Pseudomonadati</taxon>
        <taxon>Pseudomonadota</taxon>
        <taxon>Betaproteobacteria</taxon>
        <taxon>Rhodocyclales</taxon>
        <taxon>Zoogloeaceae</taxon>
        <taxon>Thauera</taxon>
    </lineage>
</organism>
<evidence type="ECO:0000256" key="1">
    <source>
        <dbReference type="SAM" id="Phobius"/>
    </source>
</evidence>
<keyword evidence="1" id="KW-1133">Transmembrane helix</keyword>
<comment type="caution">
    <text evidence="2">The sequence shown here is derived from an EMBL/GenBank/DDBJ whole genome shotgun (WGS) entry which is preliminary data.</text>
</comment>
<dbReference type="RefSeq" id="WP_232516522.1">
    <property type="nucleotide sequence ID" value="NZ_JBHSOG010000050.1"/>
</dbReference>
<accession>A0ABW1AT33</accession>
<sequence length="43" mass="4844">MSTRAEMTKPDRRAANLRTGLLLAAVALGFFLFVIIKYKVFGR</sequence>
<name>A0ABW1AT33_9RHOO</name>
<feature type="transmembrane region" description="Helical" evidence="1">
    <location>
        <begin position="21"/>
        <end position="41"/>
    </location>
</feature>
<dbReference type="InterPro" id="IPR047811">
    <property type="entry name" value="CytC_ox_assmbl_put"/>
</dbReference>
<dbReference type="Proteomes" id="UP001595974">
    <property type="component" value="Unassembled WGS sequence"/>
</dbReference>
<keyword evidence="1" id="KW-0472">Membrane</keyword>
<keyword evidence="1" id="KW-0812">Transmembrane</keyword>
<gene>
    <name evidence="2" type="ORF">ACFPTN_13695</name>
</gene>
<evidence type="ECO:0000313" key="3">
    <source>
        <dbReference type="Proteomes" id="UP001595974"/>
    </source>
</evidence>
<keyword evidence="3" id="KW-1185">Reference proteome</keyword>
<evidence type="ECO:0000313" key="2">
    <source>
        <dbReference type="EMBL" id="MFC5770432.1"/>
    </source>
</evidence>
<protein>
    <submittedName>
        <fullName evidence="2">Cytochrome oxidase small assembly protein</fullName>
    </submittedName>
</protein>
<proteinExistence type="predicted"/>
<dbReference type="NCBIfam" id="NF038351">
    <property type="entry name" value="cyt_ox_assem_30"/>
    <property type="match status" value="1"/>
</dbReference>